<protein>
    <submittedName>
        <fullName evidence="2">Unplaced genomic scaffold K443scaffold_281, whole genome shotgun sequence</fullName>
    </submittedName>
</protein>
<feature type="compositionally biased region" description="Basic and acidic residues" evidence="1">
    <location>
        <begin position="463"/>
        <end position="477"/>
    </location>
</feature>
<feature type="compositionally biased region" description="Gly residues" evidence="1">
    <location>
        <begin position="404"/>
        <end position="419"/>
    </location>
</feature>
<feature type="region of interest" description="Disordered" evidence="1">
    <location>
        <begin position="404"/>
        <end position="444"/>
    </location>
</feature>
<organism evidence="2 3">
    <name type="scientific">Laccaria amethystina LaAM-08-1</name>
    <dbReference type="NCBI Taxonomy" id="1095629"/>
    <lineage>
        <taxon>Eukaryota</taxon>
        <taxon>Fungi</taxon>
        <taxon>Dikarya</taxon>
        <taxon>Basidiomycota</taxon>
        <taxon>Agaricomycotina</taxon>
        <taxon>Agaricomycetes</taxon>
        <taxon>Agaricomycetidae</taxon>
        <taxon>Agaricales</taxon>
        <taxon>Agaricineae</taxon>
        <taxon>Hydnangiaceae</taxon>
        <taxon>Laccaria</taxon>
    </lineage>
</organism>
<feature type="compositionally biased region" description="Basic residues" evidence="1">
    <location>
        <begin position="550"/>
        <end position="564"/>
    </location>
</feature>
<feature type="compositionally biased region" description="Polar residues" evidence="1">
    <location>
        <begin position="297"/>
        <end position="316"/>
    </location>
</feature>
<feature type="compositionally biased region" description="Gly residues" evidence="1">
    <location>
        <begin position="521"/>
        <end position="534"/>
    </location>
</feature>
<feature type="region of interest" description="Disordered" evidence="1">
    <location>
        <begin position="463"/>
        <end position="612"/>
    </location>
</feature>
<proteinExistence type="predicted"/>
<name>A0A0C9WRD2_9AGAR</name>
<sequence>MVKRAKSPDATDDARYMTVYQPYPMNANWELPSDVIAFAFWIAGCIGMEPLLGVHYKPKARGMVLLEIDKAYPEHERLLGEHRWTEFLKNPRADEKERISQIFYCLYDTGRAAQKDGWKRIHVESHWFKDWSPNNGVIHKPYPTTHWCPVPPEDKTNKPLCRPLPVKVKPPPPKAPAPVVGSSTWVDTRNGPSANTPKALTGAWAKKQANVNAGVKTPPALGWDKPIMTNTNSKPTTPSAMSPITTSGGGGKNANVWGPPLPGGKPNTSPSVARPPNSPWGPVAPRSGNVWVKQDANKPTSTAVPNTPTNATSSPDESGWPSEPATTSTSTPTDTKATANPIERLKEGEVMISLSPSQEKDLYGLGSDEDEDDLAEMNPDEMELAYVAPWEKTAIAASSAGDLWGGYAGSSGGEGGQGQEVGRKGANLWSDEPPPDPTAGQLMCPIHGKLCKKGICSEMSKLVREEERKKREAERAGKKGKGRKGGRNASGDNNDNPSGGWRSNNSNSSTTNAWGDTTSNNGGGDNGSSNGGGSVADDDVDEDGFSAVPRGKRGVRARGGRGGRGKVVVSAGERGGNGGTGEKSMLGKMRGFDDDKESVVGSENGWAKDWAE</sequence>
<dbReference type="HOGENOM" id="CLU_022953_0_0_1"/>
<feature type="region of interest" description="Disordered" evidence="1">
    <location>
        <begin position="215"/>
        <end position="374"/>
    </location>
</feature>
<evidence type="ECO:0000313" key="3">
    <source>
        <dbReference type="Proteomes" id="UP000054477"/>
    </source>
</evidence>
<accession>A0A0C9WRD2</accession>
<dbReference type="AlphaFoldDB" id="A0A0C9WRD2"/>
<evidence type="ECO:0000313" key="2">
    <source>
        <dbReference type="EMBL" id="KIJ93945.1"/>
    </source>
</evidence>
<feature type="compositionally biased region" description="Polar residues" evidence="1">
    <location>
        <begin position="228"/>
        <end position="246"/>
    </location>
</feature>
<dbReference type="Proteomes" id="UP000054477">
    <property type="component" value="Unassembled WGS sequence"/>
</dbReference>
<evidence type="ECO:0000256" key="1">
    <source>
        <dbReference type="SAM" id="MobiDB-lite"/>
    </source>
</evidence>
<feature type="region of interest" description="Disordered" evidence="1">
    <location>
        <begin position="167"/>
        <end position="189"/>
    </location>
</feature>
<feature type="compositionally biased region" description="Low complexity" evidence="1">
    <location>
        <begin position="503"/>
        <end position="520"/>
    </location>
</feature>
<dbReference type="OrthoDB" id="3243413at2759"/>
<reference evidence="3" key="2">
    <citation type="submission" date="2015-01" db="EMBL/GenBank/DDBJ databases">
        <title>Evolutionary Origins and Diversification of the Mycorrhizal Mutualists.</title>
        <authorList>
            <consortium name="DOE Joint Genome Institute"/>
            <consortium name="Mycorrhizal Genomics Consortium"/>
            <person name="Kohler A."/>
            <person name="Kuo A."/>
            <person name="Nagy L.G."/>
            <person name="Floudas D."/>
            <person name="Copeland A."/>
            <person name="Barry K.W."/>
            <person name="Cichocki N."/>
            <person name="Veneault-Fourrey C."/>
            <person name="LaButti K."/>
            <person name="Lindquist E.A."/>
            <person name="Lipzen A."/>
            <person name="Lundell T."/>
            <person name="Morin E."/>
            <person name="Murat C."/>
            <person name="Riley R."/>
            <person name="Ohm R."/>
            <person name="Sun H."/>
            <person name="Tunlid A."/>
            <person name="Henrissat B."/>
            <person name="Grigoriev I.V."/>
            <person name="Hibbett D.S."/>
            <person name="Martin F."/>
        </authorList>
    </citation>
    <scope>NUCLEOTIDE SEQUENCE [LARGE SCALE GENOMIC DNA]</scope>
    <source>
        <strain evidence="3">LaAM-08-1</strain>
    </source>
</reference>
<dbReference type="EMBL" id="KN838816">
    <property type="protein sequence ID" value="KIJ93945.1"/>
    <property type="molecule type" value="Genomic_DNA"/>
</dbReference>
<gene>
    <name evidence="2" type="ORF">K443DRAFT_684130</name>
</gene>
<reference evidence="2 3" key="1">
    <citation type="submission" date="2014-04" db="EMBL/GenBank/DDBJ databases">
        <authorList>
            <consortium name="DOE Joint Genome Institute"/>
            <person name="Kuo A."/>
            <person name="Kohler A."/>
            <person name="Nagy L.G."/>
            <person name="Floudas D."/>
            <person name="Copeland A."/>
            <person name="Barry K.W."/>
            <person name="Cichocki N."/>
            <person name="Veneault-Fourrey C."/>
            <person name="LaButti K."/>
            <person name="Lindquist E.A."/>
            <person name="Lipzen A."/>
            <person name="Lundell T."/>
            <person name="Morin E."/>
            <person name="Murat C."/>
            <person name="Sun H."/>
            <person name="Tunlid A."/>
            <person name="Henrissat B."/>
            <person name="Grigoriev I.V."/>
            <person name="Hibbett D.S."/>
            <person name="Martin F."/>
            <person name="Nordberg H.P."/>
            <person name="Cantor M.N."/>
            <person name="Hua S.X."/>
        </authorList>
    </citation>
    <scope>NUCLEOTIDE SEQUENCE [LARGE SCALE GENOMIC DNA]</scope>
    <source>
        <strain evidence="2 3">LaAM-08-1</strain>
    </source>
</reference>
<keyword evidence="3" id="KW-1185">Reference proteome</keyword>
<feature type="compositionally biased region" description="Low complexity" evidence="1">
    <location>
        <begin position="321"/>
        <end position="339"/>
    </location>
</feature>